<feature type="domain" description="Core-binding (CB)" evidence="5">
    <location>
        <begin position="13"/>
        <end position="92"/>
    </location>
</feature>
<dbReference type="InterPro" id="IPR011010">
    <property type="entry name" value="DNA_brk_join_enz"/>
</dbReference>
<dbReference type="PROSITE" id="PS51898">
    <property type="entry name" value="TYR_RECOMBINASE"/>
    <property type="match status" value="1"/>
</dbReference>
<dbReference type="Gene3D" id="1.10.443.10">
    <property type="entry name" value="Intergrase catalytic core"/>
    <property type="match status" value="1"/>
</dbReference>
<sequence>MTHAHVLSYALPAAWDHALDGWLTWLIAAGTSPATRRTRRAHVRSVARELNAAHPRDITDAALLSILGRPDYSIEHRRGLRASLASFYRWCVTSGVVDTDPTVNLPTVRAAIGAPRPATDEIWEQLLANADSRTLLMARLAGEAGLRRAEVAKVHTDDLIGGGDGPQLIVHGKGSKQRVIPISVSLAEAIQAAQPFGGFVFPGQINGHMSPDRVGKLVSQVMPPNWSMHKLRHRFATRGYAGTRNLRAVQEVLGHASVATTQRYTAVSSAEMRLVSDAASGRYGAAS</sequence>
<dbReference type="PROSITE" id="PS51900">
    <property type="entry name" value="CB"/>
    <property type="match status" value="1"/>
</dbReference>
<dbReference type="SUPFAM" id="SSF56349">
    <property type="entry name" value="DNA breaking-rejoining enzymes"/>
    <property type="match status" value="1"/>
</dbReference>
<reference evidence="6 7" key="1">
    <citation type="submission" date="2016-01" db="EMBL/GenBank/DDBJ databases">
        <title>The new phylogeny of the genus Mycobacterium.</title>
        <authorList>
            <person name="Tarcisio F."/>
            <person name="Conor M."/>
            <person name="Antonella G."/>
            <person name="Elisabetta G."/>
            <person name="Giulia F.S."/>
            <person name="Sara T."/>
            <person name="Anna F."/>
            <person name="Clotilde B."/>
            <person name="Roberto B."/>
            <person name="Veronica D.S."/>
            <person name="Fabio R."/>
            <person name="Monica P."/>
            <person name="Olivier J."/>
            <person name="Enrico T."/>
            <person name="Nicola S."/>
        </authorList>
    </citation>
    <scope>NUCLEOTIDE SEQUENCE [LARGE SCALE GENOMIC DNA]</scope>
    <source>
        <strain evidence="6 7">DSM 44160</strain>
    </source>
</reference>
<gene>
    <name evidence="6" type="ORF">AWC08_12170</name>
</gene>
<evidence type="ECO:0000256" key="1">
    <source>
        <dbReference type="ARBA" id="ARBA00023125"/>
    </source>
</evidence>
<evidence type="ECO:0000256" key="3">
    <source>
        <dbReference type="PROSITE-ProRule" id="PRU01248"/>
    </source>
</evidence>
<feature type="domain" description="Tyr recombinase" evidence="4">
    <location>
        <begin position="113"/>
        <end position="277"/>
    </location>
</feature>
<organism evidence="6 7">
    <name type="scientific">Mycobacterium gordonae</name>
    <dbReference type="NCBI Taxonomy" id="1778"/>
    <lineage>
        <taxon>Bacteria</taxon>
        <taxon>Bacillati</taxon>
        <taxon>Actinomycetota</taxon>
        <taxon>Actinomycetes</taxon>
        <taxon>Mycobacteriales</taxon>
        <taxon>Mycobacteriaceae</taxon>
        <taxon>Mycobacterium</taxon>
    </lineage>
</organism>
<dbReference type="Pfam" id="PF00589">
    <property type="entry name" value="Phage_integrase"/>
    <property type="match status" value="1"/>
</dbReference>
<evidence type="ECO:0000259" key="5">
    <source>
        <dbReference type="PROSITE" id="PS51900"/>
    </source>
</evidence>
<evidence type="ECO:0000259" key="4">
    <source>
        <dbReference type="PROSITE" id="PS51898"/>
    </source>
</evidence>
<dbReference type="AlphaFoldDB" id="A0A1X1XC86"/>
<dbReference type="InterPro" id="IPR013762">
    <property type="entry name" value="Integrase-like_cat_sf"/>
</dbReference>
<dbReference type="InterPro" id="IPR044068">
    <property type="entry name" value="CB"/>
</dbReference>
<evidence type="ECO:0000313" key="7">
    <source>
        <dbReference type="Proteomes" id="UP000193928"/>
    </source>
</evidence>
<proteinExistence type="predicted"/>
<dbReference type="PANTHER" id="PTHR30349:SF64">
    <property type="entry name" value="PROPHAGE INTEGRASE INTD-RELATED"/>
    <property type="match status" value="1"/>
</dbReference>
<protein>
    <recommendedName>
        <fullName evidence="8">Integrase</fullName>
    </recommendedName>
</protein>
<keyword evidence="7" id="KW-1185">Reference proteome</keyword>
<evidence type="ECO:0008006" key="8">
    <source>
        <dbReference type="Google" id="ProtNLM"/>
    </source>
</evidence>
<evidence type="ECO:0000256" key="2">
    <source>
        <dbReference type="ARBA" id="ARBA00023172"/>
    </source>
</evidence>
<dbReference type="Proteomes" id="UP000193928">
    <property type="component" value="Unassembled WGS sequence"/>
</dbReference>
<dbReference type="InterPro" id="IPR002104">
    <property type="entry name" value="Integrase_catalytic"/>
</dbReference>
<dbReference type="GO" id="GO:0003677">
    <property type="term" value="F:DNA binding"/>
    <property type="evidence" value="ECO:0007669"/>
    <property type="project" value="UniProtKB-UniRule"/>
</dbReference>
<name>A0A1X1XC86_MYCGO</name>
<dbReference type="EMBL" id="LQOY01000012">
    <property type="protein sequence ID" value="ORV96507.1"/>
    <property type="molecule type" value="Genomic_DNA"/>
</dbReference>
<evidence type="ECO:0000313" key="6">
    <source>
        <dbReference type="EMBL" id="ORV96507.1"/>
    </source>
</evidence>
<keyword evidence="2" id="KW-0233">DNA recombination</keyword>
<dbReference type="GO" id="GO:0015074">
    <property type="term" value="P:DNA integration"/>
    <property type="evidence" value="ECO:0007669"/>
    <property type="project" value="InterPro"/>
</dbReference>
<comment type="caution">
    <text evidence="6">The sequence shown here is derived from an EMBL/GenBank/DDBJ whole genome shotgun (WGS) entry which is preliminary data.</text>
</comment>
<dbReference type="RefSeq" id="WP_085087314.1">
    <property type="nucleotide sequence ID" value="NZ_JACKSU010000113.1"/>
</dbReference>
<accession>A0A1X1XC86</accession>
<dbReference type="PANTHER" id="PTHR30349">
    <property type="entry name" value="PHAGE INTEGRASE-RELATED"/>
    <property type="match status" value="1"/>
</dbReference>
<dbReference type="InterPro" id="IPR050090">
    <property type="entry name" value="Tyrosine_recombinase_XerCD"/>
</dbReference>
<dbReference type="GO" id="GO:0006310">
    <property type="term" value="P:DNA recombination"/>
    <property type="evidence" value="ECO:0007669"/>
    <property type="project" value="UniProtKB-KW"/>
</dbReference>
<keyword evidence="1 3" id="KW-0238">DNA-binding</keyword>